<comment type="subcellular location">
    <subcellularLocation>
        <location evidence="1">Endomembrane system</location>
        <topology evidence="1">Multi-pass membrane protein</topology>
    </subcellularLocation>
</comment>
<dbReference type="RefSeq" id="WP_117321669.1">
    <property type="nucleotide sequence ID" value="NZ_QVTD01000003.1"/>
</dbReference>
<evidence type="ECO:0000256" key="3">
    <source>
        <dbReference type="SAM" id="Phobius"/>
    </source>
</evidence>
<dbReference type="OrthoDB" id="6707571at2"/>
<keyword evidence="3" id="KW-0472">Membrane</keyword>
<feature type="domain" description="EamA" evidence="4">
    <location>
        <begin position="7"/>
        <end position="140"/>
    </location>
</feature>
<feature type="transmembrane region" description="Helical" evidence="3">
    <location>
        <begin position="37"/>
        <end position="56"/>
    </location>
</feature>
<accession>A0A372LGS1</accession>
<feature type="transmembrane region" description="Helical" evidence="3">
    <location>
        <begin position="68"/>
        <end position="89"/>
    </location>
</feature>
<reference evidence="5 6" key="1">
    <citation type="submission" date="2018-08" db="EMBL/GenBank/DDBJ databases">
        <title>Bacillus chawlae sp. nov., Bacillus glennii sp. nov., and Bacillus saganii sp. nov. Isolated from the Vehicle Assembly Building at Kennedy Space Center where the Viking Spacecraft were Assembled.</title>
        <authorList>
            <person name="Seuylemezian A."/>
            <person name="Vaishampayan P."/>
        </authorList>
    </citation>
    <scope>NUCLEOTIDE SEQUENCE [LARGE SCALE GENOMIC DNA]</scope>
    <source>
        <strain evidence="5 6">V44-8</strain>
    </source>
</reference>
<dbReference type="Pfam" id="PF00892">
    <property type="entry name" value="EamA"/>
    <property type="match status" value="2"/>
</dbReference>
<keyword evidence="6" id="KW-1185">Reference proteome</keyword>
<evidence type="ECO:0000259" key="4">
    <source>
        <dbReference type="Pfam" id="PF00892"/>
    </source>
</evidence>
<dbReference type="AlphaFoldDB" id="A0A372LGS1"/>
<feature type="transmembrane region" description="Helical" evidence="3">
    <location>
        <begin position="215"/>
        <end position="233"/>
    </location>
</feature>
<dbReference type="Gene3D" id="1.10.3730.20">
    <property type="match status" value="2"/>
</dbReference>
<name>A0A372LGS1_9BACI</name>
<evidence type="ECO:0000256" key="2">
    <source>
        <dbReference type="ARBA" id="ARBA00007362"/>
    </source>
</evidence>
<feature type="transmembrane region" description="Helical" evidence="3">
    <location>
        <begin position="126"/>
        <end position="146"/>
    </location>
</feature>
<sequence length="305" mass="32893">MKNVLPLLTVVAAASLWGIIGIFVKGLTDAGLSAMEIVTVRVCCASLFLLAVGVIKNRNLLRIRVADIYLFIGTGIISIVFFNWCYFTAMNMLSISTAVILLYTSPVFVMIFSSLFFKEIITLPKILLIGCTVLGSILIAGVKGHALSGGDGIGFLIGLGSGLGYALYSIFGKLALKKYHTFTITAYTFFTASICLLPVTGIWRKAEQIMAPKTLMLIIGLGLFSTVIAYLLYTWGLGKMDGSRAAVLATIEPVTAMFLGFLFYGERLSVLQMAGAFVILGAVLYYNKMPGNKSGKAEKGHNQMV</sequence>
<proteinExistence type="inferred from homology"/>
<keyword evidence="3" id="KW-1133">Transmembrane helix</keyword>
<dbReference type="PANTHER" id="PTHR22911:SF79">
    <property type="entry name" value="MOBA-LIKE NTP TRANSFERASE DOMAIN-CONTAINING PROTEIN"/>
    <property type="match status" value="1"/>
</dbReference>
<dbReference type="GO" id="GO:0016020">
    <property type="term" value="C:membrane"/>
    <property type="evidence" value="ECO:0007669"/>
    <property type="project" value="InterPro"/>
</dbReference>
<keyword evidence="3" id="KW-0812">Transmembrane</keyword>
<evidence type="ECO:0000313" key="5">
    <source>
        <dbReference type="EMBL" id="RFU65495.1"/>
    </source>
</evidence>
<feature type="transmembrane region" description="Helical" evidence="3">
    <location>
        <begin position="152"/>
        <end position="172"/>
    </location>
</feature>
<dbReference type="SUPFAM" id="SSF103481">
    <property type="entry name" value="Multidrug resistance efflux transporter EmrE"/>
    <property type="match status" value="2"/>
</dbReference>
<gene>
    <name evidence="5" type="ORF">D0466_06300</name>
</gene>
<organism evidence="5 6">
    <name type="scientific">Peribacillus glennii</name>
    <dbReference type="NCBI Taxonomy" id="2303991"/>
    <lineage>
        <taxon>Bacteria</taxon>
        <taxon>Bacillati</taxon>
        <taxon>Bacillota</taxon>
        <taxon>Bacilli</taxon>
        <taxon>Bacillales</taxon>
        <taxon>Bacillaceae</taxon>
        <taxon>Peribacillus</taxon>
    </lineage>
</organism>
<dbReference type="EMBL" id="QVTD01000003">
    <property type="protein sequence ID" value="RFU65495.1"/>
    <property type="molecule type" value="Genomic_DNA"/>
</dbReference>
<feature type="domain" description="EamA" evidence="4">
    <location>
        <begin position="153"/>
        <end position="284"/>
    </location>
</feature>
<dbReference type="PANTHER" id="PTHR22911">
    <property type="entry name" value="ACYL-MALONYL CONDENSING ENZYME-RELATED"/>
    <property type="match status" value="1"/>
</dbReference>
<comment type="caution">
    <text evidence="5">The sequence shown here is derived from an EMBL/GenBank/DDBJ whole genome shotgun (WGS) entry which is preliminary data.</text>
</comment>
<dbReference type="Proteomes" id="UP000262939">
    <property type="component" value="Unassembled WGS sequence"/>
</dbReference>
<feature type="transmembrane region" description="Helical" evidence="3">
    <location>
        <begin position="245"/>
        <end position="264"/>
    </location>
</feature>
<evidence type="ECO:0000313" key="6">
    <source>
        <dbReference type="Proteomes" id="UP000262939"/>
    </source>
</evidence>
<protein>
    <submittedName>
        <fullName evidence="5">EamA family transporter</fullName>
    </submittedName>
</protein>
<feature type="transmembrane region" description="Helical" evidence="3">
    <location>
        <begin position="270"/>
        <end position="287"/>
    </location>
</feature>
<feature type="transmembrane region" description="Helical" evidence="3">
    <location>
        <begin position="95"/>
        <end position="117"/>
    </location>
</feature>
<comment type="similarity">
    <text evidence="2">Belongs to the EamA transporter family.</text>
</comment>
<dbReference type="InterPro" id="IPR037185">
    <property type="entry name" value="EmrE-like"/>
</dbReference>
<dbReference type="InterPro" id="IPR000620">
    <property type="entry name" value="EamA_dom"/>
</dbReference>
<feature type="transmembrane region" description="Helical" evidence="3">
    <location>
        <begin position="184"/>
        <end position="203"/>
    </location>
</feature>
<evidence type="ECO:0000256" key="1">
    <source>
        <dbReference type="ARBA" id="ARBA00004127"/>
    </source>
</evidence>